<evidence type="ECO:0000256" key="2">
    <source>
        <dbReference type="ARBA" id="ARBA00022475"/>
    </source>
</evidence>
<dbReference type="AlphaFoldDB" id="A0A7I7S0I0"/>
<dbReference type="Proteomes" id="UP000467428">
    <property type="component" value="Chromosome"/>
</dbReference>
<dbReference type="Pfam" id="PF06271">
    <property type="entry name" value="RDD"/>
    <property type="match status" value="1"/>
</dbReference>
<gene>
    <name evidence="8" type="ORF">MARA_36810</name>
</gene>
<evidence type="ECO:0000256" key="4">
    <source>
        <dbReference type="ARBA" id="ARBA00022989"/>
    </source>
</evidence>
<feature type="transmembrane region" description="Helical" evidence="6">
    <location>
        <begin position="56"/>
        <end position="78"/>
    </location>
</feature>
<sequence length="320" mass="34522">MTAVLETPPNANPEATVRYPSWAARAGALAIDVLPAVAVITTMALLAITTPQWGPLWWVFTVTAVLAFLAMVVNRWVLPPLTGWSLGRAVFGIRIVTGGDVPAGTARLVLRDVAHLLDTISLFIGWLWPLWDAKKRTFADLLLRTEARLVGAPGAGVRRRAGVACLVAALLCVAGGGLGYQFEYRQERAVETARDQIAEQGPRIVEQMLSYGAATMKEDFARSQALTTDAYRPQLVAQQQVVEKGQATSNEYWATNSAVLSASQNQGALLVALQGQRGTDPKALKFISATVRVDFDKLDGQWRVANLTVLKKPGMDEAGG</sequence>
<dbReference type="InterPro" id="IPR010432">
    <property type="entry name" value="RDD"/>
</dbReference>
<dbReference type="EMBL" id="AP022593">
    <property type="protein sequence ID" value="BBY50213.1"/>
    <property type="molecule type" value="Genomic_DNA"/>
</dbReference>
<keyword evidence="4 6" id="KW-1133">Transmembrane helix</keyword>
<protein>
    <submittedName>
        <fullName evidence="8">RDD family protein</fullName>
    </submittedName>
</protein>
<feature type="domain" description="RDD" evidence="7">
    <location>
        <begin position="19"/>
        <end position="143"/>
    </location>
</feature>
<evidence type="ECO:0000256" key="5">
    <source>
        <dbReference type="ARBA" id="ARBA00023136"/>
    </source>
</evidence>
<accession>A0A7I7S0I0</accession>
<keyword evidence="2" id="KW-1003">Cell membrane</keyword>
<geneLocation type="plasmid" evidence="9">
    <name>pjcm18538 dna</name>
</geneLocation>
<keyword evidence="3 6" id="KW-0812">Transmembrane</keyword>
<evidence type="ECO:0000256" key="1">
    <source>
        <dbReference type="ARBA" id="ARBA00004651"/>
    </source>
</evidence>
<evidence type="ECO:0000313" key="8">
    <source>
        <dbReference type="EMBL" id="BBY50213.1"/>
    </source>
</evidence>
<keyword evidence="5 6" id="KW-0472">Membrane</keyword>
<dbReference type="GO" id="GO:0005886">
    <property type="term" value="C:plasma membrane"/>
    <property type="evidence" value="ECO:0007669"/>
    <property type="project" value="UniProtKB-SubCell"/>
</dbReference>
<evidence type="ECO:0000259" key="7">
    <source>
        <dbReference type="Pfam" id="PF06271"/>
    </source>
</evidence>
<keyword evidence="9" id="KW-1185">Reference proteome</keyword>
<reference evidence="8 9" key="1">
    <citation type="journal article" date="2019" name="Emerg. Microbes Infect.">
        <title>Comprehensive subspecies identification of 175 nontuberculous mycobacteria species based on 7547 genomic profiles.</title>
        <authorList>
            <person name="Matsumoto Y."/>
            <person name="Kinjo T."/>
            <person name="Motooka D."/>
            <person name="Nabeya D."/>
            <person name="Jung N."/>
            <person name="Uechi K."/>
            <person name="Horii T."/>
            <person name="Iida T."/>
            <person name="Fujita J."/>
            <person name="Nakamura S."/>
        </authorList>
    </citation>
    <scope>NUCLEOTIDE SEQUENCE [LARGE SCALE GENOMIC DNA]</scope>
    <source>
        <strain evidence="8 9">JCM 18538</strain>
    </source>
</reference>
<comment type="subcellular location">
    <subcellularLocation>
        <location evidence="1">Cell membrane</location>
        <topology evidence="1">Multi-pass membrane protein</topology>
    </subcellularLocation>
</comment>
<evidence type="ECO:0000256" key="3">
    <source>
        <dbReference type="ARBA" id="ARBA00022692"/>
    </source>
</evidence>
<dbReference type="KEGG" id="marz:MARA_36810"/>
<dbReference type="PANTHER" id="PTHR36115:SF6">
    <property type="entry name" value="PROLINE-RICH ANTIGEN HOMOLOG"/>
    <property type="match status" value="1"/>
</dbReference>
<evidence type="ECO:0000256" key="6">
    <source>
        <dbReference type="SAM" id="Phobius"/>
    </source>
</evidence>
<evidence type="ECO:0000313" key="9">
    <source>
        <dbReference type="Proteomes" id="UP000467428"/>
    </source>
</evidence>
<organism evidence="8 9">
    <name type="scientific">Mycolicibacterium arabiense</name>
    <dbReference type="NCBI Taxonomy" id="1286181"/>
    <lineage>
        <taxon>Bacteria</taxon>
        <taxon>Bacillati</taxon>
        <taxon>Actinomycetota</taxon>
        <taxon>Actinomycetes</taxon>
        <taxon>Mycobacteriales</taxon>
        <taxon>Mycobacteriaceae</taxon>
        <taxon>Mycolicibacterium</taxon>
    </lineage>
</organism>
<name>A0A7I7S0I0_9MYCO</name>
<proteinExistence type="predicted"/>
<dbReference type="PANTHER" id="PTHR36115">
    <property type="entry name" value="PROLINE-RICH ANTIGEN HOMOLOG-RELATED"/>
    <property type="match status" value="1"/>
</dbReference>
<dbReference type="InterPro" id="IPR051791">
    <property type="entry name" value="Pra-immunoreactive"/>
</dbReference>
<feature type="transmembrane region" description="Helical" evidence="6">
    <location>
        <begin position="28"/>
        <end position="50"/>
    </location>
</feature>
<dbReference type="RefSeq" id="WP_163919721.1">
    <property type="nucleotide sequence ID" value="NZ_AP022593.1"/>
</dbReference>